<comment type="cofactor">
    <cofactor evidence="1">
        <name>L-ascorbate</name>
        <dbReference type="ChEBI" id="CHEBI:38290"/>
    </cofactor>
</comment>
<dbReference type="Gene3D" id="2.60.120.620">
    <property type="entry name" value="q2cbj1_9rhob like domain"/>
    <property type="match status" value="1"/>
</dbReference>
<evidence type="ECO:0000256" key="4">
    <source>
        <dbReference type="ARBA" id="ARBA00022964"/>
    </source>
</evidence>
<feature type="compositionally biased region" description="Basic and acidic residues" evidence="7">
    <location>
        <begin position="156"/>
        <end position="173"/>
    </location>
</feature>
<keyword evidence="4" id="KW-0223">Dioxygenase</keyword>
<dbReference type="GO" id="GO:0051213">
    <property type="term" value="F:dioxygenase activity"/>
    <property type="evidence" value="ECO:0007669"/>
    <property type="project" value="UniProtKB-KW"/>
</dbReference>
<keyword evidence="5" id="KW-0560">Oxidoreductase</keyword>
<organism evidence="9 10">
    <name type="scientific">Petromyzon marinus</name>
    <name type="common">Sea lamprey</name>
    <dbReference type="NCBI Taxonomy" id="7757"/>
    <lineage>
        <taxon>Eukaryota</taxon>
        <taxon>Metazoa</taxon>
        <taxon>Chordata</taxon>
        <taxon>Craniata</taxon>
        <taxon>Vertebrata</taxon>
        <taxon>Cyclostomata</taxon>
        <taxon>Hyperoartia</taxon>
        <taxon>Petromyzontiformes</taxon>
        <taxon>Petromyzontidae</taxon>
        <taxon>Petromyzon</taxon>
    </lineage>
</organism>
<keyword evidence="9" id="KW-1185">Reference proteome</keyword>
<evidence type="ECO:0000256" key="1">
    <source>
        <dbReference type="ARBA" id="ARBA00001961"/>
    </source>
</evidence>
<proteinExistence type="predicted"/>
<protein>
    <submittedName>
        <fullName evidence="10">2-oxoglutarate and iron-dependent oxygenase domain-containing protein 2 isoform X1</fullName>
    </submittedName>
</protein>
<evidence type="ECO:0000256" key="6">
    <source>
        <dbReference type="ARBA" id="ARBA00023004"/>
    </source>
</evidence>
<feature type="domain" description="Fe2OG dioxygenase" evidence="8">
    <location>
        <begin position="413"/>
        <end position="505"/>
    </location>
</feature>
<keyword evidence="6" id="KW-0408">Iron</keyword>
<dbReference type="KEGG" id="pmrn:116939063"/>
<gene>
    <name evidence="10" type="primary">OGFOD2</name>
</gene>
<dbReference type="GO" id="GO:0016705">
    <property type="term" value="F:oxidoreductase activity, acting on paired donors, with incorporation or reduction of molecular oxygen"/>
    <property type="evidence" value="ECO:0007669"/>
    <property type="project" value="InterPro"/>
</dbReference>
<dbReference type="Proteomes" id="UP001318040">
    <property type="component" value="Chromosome 5"/>
</dbReference>
<evidence type="ECO:0000256" key="2">
    <source>
        <dbReference type="ARBA" id="ARBA00022723"/>
    </source>
</evidence>
<feature type="region of interest" description="Disordered" evidence="7">
    <location>
        <begin position="1"/>
        <end position="47"/>
    </location>
</feature>
<dbReference type="PROSITE" id="PS51471">
    <property type="entry name" value="FE2OG_OXY"/>
    <property type="match status" value="1"/>
</dbReference>
<feature type="compositionally biased region" description="Basic and acidic residues" evidence="7">
    <location>
        <begin position="37"/>
        <end position="47"/>
    </location>
</feature>
<dbReference type="InterPro" id="IPR006620">
    <property type="entry name" value="Pro_4_hyd_alph"/>
</dbReference>
<reference evidence="10" key="1">
    <citation type="submission" date="2025-08" db="UniProtKB">
        <authorList>
            <consortium name="RefSeq"/>
        </authorList>
    </citation>
    <scope>IDENTIFICATION</scope>
    <source>
        <tissue evidence="10">Sperm</tissue>
    </source>
</reference>
<evidence type="ECO:0000256" key="7">
    <source>
        <dbReference type="SAM" id="MobiDB-lite"/>
    </source>
</evidence>
<evidence type="ECO:0000313" key="10">
    <source>
        <dbReference type="RefSeq" id="XP_032802844.1"/>
    </source>
</evidence>
<evidence type="ECO:0000313" key="9">
    <source>
        <dbReference type="Proteomes" id="UP001318040"/>
    </source>
</evidence>
<dbReference type="AlphaFoldDB" id="A0AAJ7SPG9"/>
<dbReference type="InterPro" id="IPR005123">
    <property type="entry name" value="Oxoglu/Fe-dep_dioxygenase_dom"/>
</dbReference>
<dbReference type="RefSeq" id="XP_032802844.1">
    <property type="nucleotide sequence ID" value="XM_032946953.1"/>
</dbReference>
<dbReference type="Pfam" id="PF25238">
    <property type="entry name" value="OGFOD2-like"/>
    <property type="match status" value="1"/>
</dbReference>
<dbReference type="SMART" id="SM00702">
    <property type="entry name" value="P4Hc"/>
    <property type="match status" value="1"/>
</dbReference>
<sequence length="545" mass="60618">MAEAVEEREVGHEMEACSDEAGSKEAGTKDAGLAEAGSKEGMAEGEVKEACSDEVEVKEACSDEVEAKKACSDGEVKEACSDEVEAKKACSDGEVKEACSDGEVKEACTNDGEVKEACTNDGEVKEACTDDVEAKEACTDDGEAKEACSDEGEAKEACSDEGGSRDAESKEADNTGAKTVNATSGAEPPTEKRPLDKRLQDLADTEPIKRFYTCKCFYSKNIFVPEYEMFVTFTTKAAFWRQYSSYFVSKGCNSEKFTNIVKNIEDEIKRRKSLGKNYLESKRTIRQLYKPLHPHVYKLQPSFLAPEFRELVEYCKSYDACFDGILQRVEEVQADRVYIFPVFTEDFCRNFLEELQHFESSDMPKGQPNSMNTYGVNLDELGCDEELISPLREDYLRPITALLYPDKGGSSLDSHKAFIVKYTSEMEPGLSLHFDNAEVTLNVCLGKDFTGGNLYLADMREEQGGESVEVGHRRGYGILHRGQQMHGAKPITAGERLNLILWMRCSYLRNKKCPMCNELPVLQETDGFGDGFTKEPSQMNFCSLA</sequence>
<evidence type="ECO:0000259" key="8">
    <source>
        <dbReference type="PROSITE" id="PS51471"/>
    </source>
</evidence>
<keyword evidence="2" id="KW-0479">Metal-binding</keyword>
<name>A0AAJ7SPG9_PETMA</name>
<feature type="region of interest" description="Disordered" evidence="7">
    <location>
        <begin position="156"/>
        <end position="198"/>
    </location>
</feature>
<dbReference type="GO" id="GO:0031418">
    <property type="term" value="F:L-ascorbic acid binding"/>
    <property type="evidence" value="ECO:0007669"/>
    <property type="project" value="UniProtKB-KW"/>
</dbReference>
<evidence type="ECO:0000256" key="3">
    <source>
        <dbReference type="ARBA" id="ARBA00022896"/>
    </source>
</evidence>
<dbReference type="PANTHER" id="PTHR24014:SF4">
    <property type="entry name" value="2-OXOGLUTARATE AND IRON-DEPENDENT OXYGENASE DOMAIN-CONTAINING PROTEIN 2"/>
    <property type="match status" value="1"/>
</dbReference>
<feature type="compositionally biased region" description="Basic and acidic residues" evidence="7">
    <location>
        <begin position="1"/>
        <end position="28"/>
    </location>
</feature>
<dbReference type="PANTHER" id="PTHR24014">
    <property type="entry name" value="2-OXOGLUTARATE AND IRON-DEPENDENT OXYGENASE DOMAIN-CONTAINING PROTEIN 2"/>
    <property type="match status" value="1"/>
</dbReference>
<keyword evidence="3" id="KW-0847">Vitamin C</keyword>
<accession>A0AAJ7SPG9</accession>
<dbReference type="CTD" id="79676"/>
<dbReference type="GO" id="GO:0005506">
    <property type="term" value="F:iron ion binding"/>
    <property type="evidence" value="ECO:0007669"/>
    <property type="project" value="InterPro"/>
</dbReference>
<feature type="compositionally biased region" description="Basic and acidic residues" evidence="7">
    <location>
        <begin position="189"/>
        <end position="198"/>
    </location>
</feature>
<evidence type="ECO:0000256" key="5">
    <source>
        <dbReference type="ARBA" id="ARBA00023002"/>
    </source>
</evidence>